<name>A0A7J7MWP9_9MAGN</name>
<keyword evidence="2" id="KW-0206">Cytoskeleton</keyword>
<dbReference type="PANTHER" id="PTHR12902">
    <property type="entry name" value="WASP-1"/>
    <property type="match status" value="1"/>
</dbReference>
<feature type="compositionally biased region" description="Polar residues" evidence="3">
    <location>
        <begin position="518"/>
        <end position="530"/>
    </location>
</feature>
<sequence>MPLVRFAIRNEYGLGAPELYKEADKDNNPKALLDGVAVAGLVGILRQLGDLAELLKLRLTEGVLLARLPESINWGILLIAVFFDNFHIDIEAPKNSNSRFAAEVFQDLQEQVMSTSARSHKMMVRLQYIEESLLPLEKVVMSQKNHIHFAYTIGMSFPTFIYQNSVHSNKSISSWTAVALQFLLVRFDTGGPGACLKRYSDPSFFKRALAKSDPLGAEKVVGTEKETRKRKEKLSGLNNGEVSHNKPDSRHNGRMHGVTMNMHEQNFDGETLSIFEMGSKSEVGTETTSFDSRMRSDYIKCISDVSSSIPQEDQDNNVFQHGSAQERATNLCSIKWDEKTEIVDPASQRSRNFVEKQREASQLMTVGSDPSRLECENLGHVHVDTEDILCEDENILDLLSHRNQFNLVEGDQDNYVDALNTMVSESETDFEHHITRGVELPSDSSDIEHEPCNAANISSESMPQIFSPGVSSEDLFNAGLPQTTCMSSVGDLTVETDMCESTYLLDVNTSEAPNSQALVGDKISSSSDAQPSDPIISGGPSIKFWTNGGLLGLEPSKPPDSGMVSRDLTHGNRTDEHSLKKNTSMAKSHSDGPLRKQKALVKSPEQVEEYPCPKGEQDGSADAVVPEVERLSTDVSQENAESSSTMVGPSSRLLVNDFRRRILLRHDEISEPSTSAYQTPEPNSKEHLKRLSASNSTSPPLGHMKISFHPVDGFRTSKQKLKFPEGRGSHDGNMKDAIFPSFQLLPEPTVISSDSDDDTFNKSSEYMSDELISNLSESNSEQWDSEETLTSEDHDAYDALRRVSSTDSILCSLRSKELSHHNLQCLDNENDIKAFNSDLSVDLPNFEVLDPLESRKERERRSDSNDIDFMLQYLNETTPPPPPLPPVQWRVTNPHFPLLQDNQVVISNEVSHQYAPQRPKLATEQPKLAPQEQPNIMDPTQALQKNEVMR</sequence>
<dbReference type="GO" id="GO:0034237">
    <property type="term" value="F:protein kinase A regulatory subunit binding"/>
    <property type="evidence" value="ECO:0007669"/>
    <property type="project" value="TreeGrafter"/>
</dbReference>
<feature type="region of interest" description="Disordered" evidence="3">
    <location>
        <begin position="221"/>
        <end position="252"/>
    </location>
</feature>
<feature type="compositionally biased region" description="Polar residues" evidence="3">
    <location>
        <begin position="671"/>
        <end position="682"/>
    </location>
</feature>
<proteinExistence type="inferred from homology"/>
<dbReference type="GO" id="GO:0030036">
    <property type="term" value="P:actin cytoskeleton organization"/>
    <property type="evidence" value="ECO:0007669"/>
    <property type="project" value="UniProtKB-UniRule"/>
</dbReference>
<dbReference type="InterPro" id="IPR028288">
    <property type="entry name" value="SCAR/WAVE_fam"/>
</dbReference>
<dbReference type="AlphaFoldDB" id="A0A7J7MWP9"/>
<comment type="function">
    <text evidence="2">Involved in regulation of actin and microtubule organization. Part of a WAVE complex that activates the Arp2/3 complex.</text>
</comment>
<keyword evidence="5" id="KW-1185">Reference proteome</keyword>
<dbReference type="GO" id="GO:0005856">
    <property type="term" value="C:cytoskeleton"/>
    <property type="evidence" value="ECO:0007669"/>
    <property type="project" value="UniProtKB-SubCell"/>
</dbReference>
<comment type="caution">
    <text evidence="4">The sequence shown here is derived from an EMBL/GenBank/DDBJ whole genome shotgun (WGS) entry which is preliminary data.</text>
</comment>
<feature type="compositionally biased region" description="Basic and acidic residues" evidence="3">
    <location>
        <begin position="567"/>
        <end position="579"/>
    </location>
</feature>
<dbReference type="PANTHER" id="PTHR12902:SF33">
    <property type="entry name" value="PROTEIN SCAR3"/>
    <property type="match status" value="1"/>
</dbReference>
<dbReference type="EMBL" id="JACGCM010001193">
    <property type="protein sequence ID" value="KAF6159306.1"/>
    <property type="molecule type" value="Genomic_DNA"/>
</dbReference>
<feature type="region of interest" description="Disordered" evidence="3">
    <location>
        <begin position="924"/>
        <end position="950"/>
    </location>
</feature>
<dbReference type="GO" id="GO:0003779">
    <property type="term" value="F:actin binding"/>
    <property type="evidence" value="ECO:0007669"/>
    <property type="project" value="UniProtKB-UniRule"/>
</dbReference>
<feature type="region of interest" description="Disordered" evidence="3">
    <location>
        <begin position="518"/>
        <end position="622"/>
    </location>
</feature>
<keyword evidence="2" id="KW-0009">Actin-binding</keyword>
<evidence type="ECO:0000313" key="4">
    <source>
        <dbReference type="EMBL" id="KAF6159306.1"/>
    </source>
</evidence>
<reference evidence="4 5" key="1">
    <citation type="journal article" date="2020" name="IScience">
        <title>Genome Sequencing of the Endangered Kingdonia uniflora (Circaeasteraceae, Ranunculales) Reveals Potential Mechanisms of Evolutionary Specialization.</title>
        <authorList>
            <person name="Sun Y."/>
            <person name="Deng T."/>
            <person name="Zhang A."/>
            <person name="Moore M.J."/>
            <person name="Landis J.B."/>
            <person name="Lin N."/>
            <person name="Zhang H."/>
            <person name="Zhang X."/>
            <person name="Huang J."/>
            <person name="Zhang X."/>
            <person name="Sun H."/>
            <person name="Wang H."/>
        </authorList>
    </citation>
    <scope>NUCLEOTIDE SEQUENCE [LARGE SCALE GENOMIC DNA]</scope>
    <source>
        <strain evidence="4">TB1705</strain>
        <tissue evidence="4">Leaf</tissue>
    </source>
</reference>
<keyword evidence="2" id="KW-0963">Cytoplasm</keyword>
<dbReference type="Proteomes" id="UP000541444">
    <property type="component" value="Unassembled WGS sequence"/>
</dbReference>
<feature type="region of interest" description="Disordered" evidence="3">
    <location>
        <begin position="629"/>
        <end position="648"/>
    </location>
</feature>
<feature type="region of interest" description="Disordered" evidence="3">
    <location>
        <begin position="669"/>
        <end position="702"/>
    </location>
</feature>
<dbReference type="Gene3D" id="1.20.5.340">
    <property type="match status" value="1"/>
</dbReference>
<feature type="compositionally biased region" description="Polar residues" evidence="3">
    <location>
        <begin position="633"/>
        <end position="648"/>
    </location>
</feature>
<accession>A0A7J7MWP9</accession>
<protein>
    <recommendedName>
        <fullName evidence="2">Protein SCAR</fullName>
    </recommendedName>
    <alternativeName>
        <fullName evidence="2">Protein WAVE</fullName>
    </alternativeName>
</protein>
<dbReference type="GO" id="GO:0071933">
    <property type="term" value="F:Arp2/3 complex binding"/>
    <property type="evidence" value="ECO:0007669"/>
    <property type="project" value="TreeGrafter"/>
</dbReference>
<dbReference type="GO" id="GO:2000601">
    <property type="term" value="P:positive regulation of Arp2/3 complex-mediated actin nucleation"/>
    <property type="evidence" value="ECO:0007669"/>
    <property type="project" value="TreeGrafter"/>
</dbReference>
<evidence type="ECO:0000256" key="3">
    <source>
        <dbReference type="SAM" id="MobiDB-lite"/>
    </source>
</evidence>
<evidence type="ECO:0000313" key="5">
    <source>
        <dbReference type="Proteomes" id="UP000541444"/>
    </source>
</evidence>
<organism evidence="4 5">
    <name type="scientific">Kingdonia uniflora</name>
    <dbReference type="NCBI Taxonomy" id="39325"/>
    <lineage>
        <taxon>Eukaryota</taxon>
        <taxon>Viridiplantae</taxon>
        <taxon>Streptophyta</taxon>
        <taxon>Embryophyta</taxon>
        <taxon>Tracheophyta</taxon>
        <taxon>Spermatophyta</taxon>
        <taxon>Magnoliopsida</taxon>
        <taxon>Ranunculales</taxon>
        <taxon>Circaeasteraceae</taxon>
        <taxon>Kingdonia</taxon>
    </lineage>
</organism>
<comment type="subcellular location">
    <subcellularLocation>
        <location evidence="2">Cytoplasm</location>
        <location evidence="2">Cytoskeleton</location>
    </subcellularLocation>
</comment>
<comment type="similarity">
    <text evidence="1 2">Belongs to the SCAR/WAVE family.</text>
</comment>
<dbReference type="OrthoDB" id="753427at2759"/>
<evidence type="ECO:0000256" key="1">
    <source>
        <dbReference type="ARBA" id="ARBA00006993"/>
    </source>
</evidence>
<gene>
    <name evidence="4" type="ORF">GIB67_032077</name>
</gene>
<dbReference type="Gene3D" id="6.10.280.150">
    <property type="match status" value="1"/>
</dbReference>
<evidence type="ECO:0000256" key="2">
    <source>
        <dbReference type="RuleBase" id="RU367034"/>
    </source>
</evidence>